<evidence type="ECO:0000313" key="8">
    <source>
        <dbReference type="Proteomes" id="UP000182379"/>
    </source>
</evidence>
<comment type="subcellular location">
    <subcellularLocation>
        <location evidence="1">Cell membrane</location>
        <topology evidence="1">Multi-pass membrane protein</topology>
    </subcellularLocation>
</comment>
<dbReference type="AlphaFoldDB" id="A0A1H2VHF2"/>
<evidence type="ECO:0000256" key="1">
    <source>
        <dbReference type="ARBA" id="ARBA00004651"/>
    </source>
</evidence>
<keyword evidence="5 6" id="KW-0472">Membrane</keyword>
<evidence type="ECO:0000256" key="5">
    <source>
        <dbReference type="ARBA" id="ARBA00023136"/>
    </source>
</evidence>
<name>A0A1H2VHF2_ACIFE</name>
<keyword evidence="3 6" id="KW-0812">Transmembrane</keyword>
<evidence type="ECO:0000256" key="6">
    <source>
        <dbReference type="SAM" id="Phobius"/>
    </source>
</evidence>
<dbReference type="PANTHER" id="PTHR33931:SF2">
    <property type="entry name" value="HOLIN-LIKE PROTEIN CIDA"/>
    <property type="match status" value="1"/>
</dbReference>
<dbReference type="Proteomes" id="UP000182379">
    <property type="component" value="Unassembled WGS sequence"/>
</dbReference>
<dbReference type="Pfam" id="PF03788">
    <property type="entry name" value="LrgA"/>
    <property type="match status" value="1"/>
</dbReference>
<reference evidence="7 8" key="1">
    <citation type="submission" date="2016-10" db="EMBL/GenBank/DDBJ databases">
        <authorList>
            <person name="Varghese N."/>
            <person name="Submissions S."/>
        </authorList>
    </citation>
    <scope>NUCLEOTIDE SEQUENCE [LARGE SCALE GENOMIC DNA]</scope>
    <source>
        <strain evidence="7 8">WCC6</strain>
    </source>
</reference>
<organism evidence="7 8">
    <name type="scientific">Acidaminococcus fermentans</name>
    <dbReference type="NCBI Taxonomy" id="905"/>
    <lineage>
        <taxon>Bacteria</taxon>
        <taxon>Bacillati</taxon>
        <taxon>Bacillota</taxon>
        <taxon>Negativicutes</taxon>
        <taxon>Acidaminococcales</taxon>
        <taxon>Acidaminococcaceae</taxon>
        <taxon>Acidaminococcus</taxon>
    </lineage>
</organism>
<proteinExistence type="predicted"/>
<dbReference type="GO" id="GO:0005886">
    <property type="term" value="C:plasma membrane"/>
    <property type="evidence" value="ECO:0007669"/>
    <property type="project" value="UniProtKB-SubCell"/>
</dbReference>
<dbReference type="InterPro" id="IPR005538">
    <property type="entry name" value="LrgA/CidA"/>
</dbReference>
<accession>A0A1H2VHF2</accession>
<keyword evidence="4 6" id="KW-1133">Transmembrane helix</keyword>
<feature type="transmembrane region" description="Helical" evidence="6">
    <location>
        <begin position="84"/>
        <end position="107"/>
    </location>
</feature>
<evidence type="ECO:0000313" key="7">
    <source>
        <dbReference type="EMBL" id="SDW67747.1"/>
    </source>
</evidence>
<gene>
    <name evidence="7" type="ORF">SAMN05216495_10447</name>
</gene>
<dbReference type="PANTHER" id="PTHR33931">
    <property type="entry name" value="HOLIN-LIKE PROTEIN CIDA-RELATED"/>
    <property type="match status" value="1"/>
</dbReference>
<protein>
    <submittedName>
        <fullName evidence="7">Holin-like protein</fullName>
    </submittedName>
</protein>
<sequence>MNIVMELALIFGVCLVGIGIAELLPFTVPYSVLSLLVLTFLLYRKILKPEQIQDAGGFFIRNMGIFFVPAVVGTLEYVETLKNYLVPFLVITLVTTPLVYFITGWSVQLCLKLWRKKGTAHV</sequence>
<keyword evidence="2" id="KW-1003">Cell membrane</keyword>
<comment type="caution">
    <text evidence="7">The sequence shown here is derived from an EMBL/GenBank/DDBJ whole genome shotgun (WGS) entry which is preliminary data.</text>
</comment>
<dbReference type="EMBL" id="FNOP01000004">
    <property type="protein sequence ID" value="SDW67747.1"/>
    <property type="molecule type" value="Genomic_DNA"/>
</dbReference>
<evidence type="ECO:0000256" key="4">
    <source>
        <dbReference type="ARBA" id="ARBA00022989"/>
    </source>
</evidence>
<dbReference type="RefSeq" id="WP_074705127.1">
    <property type="nucleotide sequence ID" value="NZ_CALAKB010000006.1"/>
</dbReference>
<evidence type="ECO:0000256" key="3">
    <source>
        <dbReference type="ARBA" id="ARBA00022692"/>
    </source>
</evidence>
<evidence type="ECO:0000256" key="2">
    <source>
        <dbReference type="ARBA" id="ARBA00022475"/>
    </source>
</evidence>
<feature type="transmembrane region" description="Helical" evidence="6">
    <location>
        <begin position="59"/>
        <end position="78"/>
    </location>
</feature>